<dbReference type="Pfam" id="PF03602">
    <property type="entry name" value="Cons_hypoth95"/>
    <property type="match status" value="1"/>
</dbReference>
<dbReference type="EMBL" id="CAFAAU010000041">
    <property type="protein sequence ID" value="CAB4812810.1"/>
    <property type="molecule type" value="Genomic_DNA"/>
</dbReference>
<dbReference type="PANTHER" id="PTHR43542:SF1">
    <property type="entry name" value="METHYLTRANSFERASE"/>
    <property type="match status" value="1"/>
</dbReference>
<dbReference type="GO" id="GO:0003676">
    <property type="term" value="F:nucleic acid binding"/>
    <property type="evidence" value="ECO:0007669"/>
    <property type="project" value="InterPro"/>
</dbReference>
<reference evidence="4" key="1">
    <citation type="submission" date="2020-05" db="EMBL/GenBank/DDBJ databases">
        <authorList>
            <person name="Chiriac C."/>
            <person name="Salcher M."/>
            <person name="Ghai R."/>
            <person name="Kavagutti S V."/>
        </authorList>
    </citation>
    <scope>NUCLEOTIDE SEQUENCE</scope>
</reference>
<name>A0A6J6VLK1_9ZZZZ</name>
<dbReference type="NCBIfam" id="TIGR00095">
    <property type="entry name" value="16S rRNA (guanine(966)-N(2))-methyltransferase RsmD"/>
    <property type="match status" value="1"/>
</dbReference>
<dbReference type="InterPro" id="IPR029063">
    <property type="entry name" value="SAM-dependent_MTases_sf"/>
</dbReference>
<keyword evidence="1" id="KW-0489">Methyltransferase</keyword>
<dbReference type="EMBL" id="CAEZZN010000040">
    <property type="protein sequence ID" value="CAB4771648.1"/>
    <property type="molecule type" value="Genomic_DNA"/>
</dbReference>
<evidence type="ECO:0000313" key="4">
    <source>
        <dbReference type="EMBL" id="CAB4771648.1"/>
    </source>
</evidence>
<dbReference type="EMBL" id="CAEZYA010000045">
    <property type="protein sequence ID" value="CAB4712558.1"/>
    <property type="molecule type" value="Genomic_DNA"/>
</dbReference>
<dbReference type="Gene3D" id="3.40.50.150">
    <property type="entry name" value="Vaccinia Virus protein VP39"/>
    <property type="match status" value="1"/>
</dbReference>
<dbReference type="GO" id="GO:0031167">
    <property type="term" value="P:rRNA methylation"/>
    <property type="evidence" value="ECO:0007669"/>
    <property type="project" value="InterPro"/>
</dbReference>
<dbReference type="InterPro" id="IPR002052">
    <property type="entry name" value="DNA_methylase_N6_adenine_CS"/>
</dbReference>
<dbReference type="EMBL" id="CAFBLC010000045">
    <property type="protein sequence ID" value="CAB4855223.1"/>
    <property type="molecule type" value="Genomic_DNA"/>
</dbReference>
<evidence type="ECO:0000313" key="8">
    <source>
        <dbReference type="EMBL" id="CAB5052411.1"/>
    </source>
</evidence>
<dbReference type="PANTHER" id="PTHR43542">
    <property type="entry name" value="METHYLTRANSFERASE"/>
    <property type="match status" value="1"/>
</dbReference>
<keyword evidence="2" id="KW-0808">Transferase</keyword>
<evidence type="ECO:0000313" key="3">
    <source>
        <dbReference type="EMBL" id="CAB4712558.1"/>
    </source>
</evidence>
<dbReference type="InterPro" id="IPR004398">
    <property type="entry name" value="RNA_MeTrfase_RsmD"/>
</dbReference>
<sequence length="192" mass="21154">MRIIAGVAKGRTLGTVAGATRPTSDRAREGLFSSLLSEFGDFLGLHVLDLFGGSGAIGLEALSRGASLVHIVEKDVDAQKTIENNFELVNKNKPFGKFHLYSMSAQRFVSDPPKEKYHIIYVDPPFDFSDAEVEEILTKLNVGGFLKDDALIAVERTSKRSNFSWPQGFSAVRERNYGQATIFYGNYTPENG</sequence>
<dbReference type="EMBL" id="CAFBQD010000035">
    <property type="protein sequence ID" value="CAB5052411.1"/>
    <property type="molecule type" value="Genomic_DNA"/>
</dbReference>
<dbReference type="PROSITE" id="PS00092">
    <property type="entry name" value="N6_MTASE"/>
    <property type="match status" value="1"/>
</dbReference>
<dbReference type="EMBL" id="CAFBQM010000046">
    <property type="protein sequence ID" value="CAB5060217.1"/>
    <property type="molecule type" value="Genomic_DNA"/>
</dbReference>
<protein>
    <submittedName>
        <fullName evidence="4">Unannotated protein</fullName>
    </submittedName>
</protein>
<dbReference type="SUPFAM" id="SSF53335">
    <property type="entry name" value="S-adenosyl-L-methionine-dependent methyltransferases"/>
    <property type="match status" value="1"/>
</dbReference>
<evidence type="ECO:0000256" key="2">
    <source>
        <dbReference type="ARBA" id="ARBA00022679"/>
    </source>
</evidence>
<evidence type="ECO:0000256" key="1">
    <source>
        <dbReference type="ARBA" id="ARBA00022603"/>
    </source>
</evidence>
<evidence type="ECO:0000313" key="6">
    <source>
        <dbReference type="EMBL" id="CAB4855223.1"/>
    </source>
</evidence>
<evidence type="ECO:0000313" key="7">
    <source>
        <dbReference type="EMBL" id="CAB4987057.1"/>
    </source>
</evidence>
<evidence type="ECO:0000313" key="9">
    <source>
        <dbReference type="EMBL" id="CAB5060217.1"/>
    </source>
</evidence>
<proteinExistence type="predicted"/>
<dbReference type="PIRSF" id="PIRSF004553">
    <property type="entry name" value="CHP00095"/>
    <property type="match status" value="1"/>
</dbReference>
<dbReference type="EMBL" id="CAFBOQ010000021">
    <property type="protein sequence ID" value="CAB4987057.1"/>
    <property type="molecule type" value="Genomic_DNA"/>
</dbReference>
<gene>
    <name evidence="3" type="ORF">UFOPK2627_01123</name>
    <name evidence="4" type="ORF">UFOPK2879_01040</name>
    <name evidence="5" type="ORF">UFOPK3078_01135</name>
    <name evidence="6" type="ORF">UFOPK3288_01175</name>
    <name evidence="7" type="ORF">UFOPK3990_00810</name>
    <name evidence="8" type="ORF">UFOPK4245_01077</name>
    <name evidence="9" type="ORF">UFOPK4337_00956</name>
</gene>
<organism evidence="4">
    <name type="scientific">freshwater metagenome</name>
    <dbReference type="NCBI Taxonomy" id="449393"/>
    <lineage>
        <taxon>unclassified sequences</taxon>
        <taxon>metagenomes</taxon>
        <taxon>ecological metagenomes</taxon>
    </lineage>
</organism>
<dbReference type="GO" id="GO:0008168">
    <property type="term" value="F:methyltransferase activity"/>
    <property type="evidence" value="ECO:0007669"/>
    <property type="project" value="UniProtKB-KW"/>
</dbReference>
<evidence type="ECO:0000313" key="5">
    <source>
        <dbReference type="EMBL" id="CAB4812810.1"/>
    </source>
</evidence>
<dbReference type="CDD" id="cd02440">
    <property type="entry name" value="AdoMet_MTases"/>
    <property type="match status" value="1"/>
</dbReference>
<dbReference type="AlphaFoldDB" id="A0A6J6VLK1"/>
<accession>A0A6J6VLK1</accession>